<sequence>MSSQPIVITGYPDKPQPRTHPPTTFSCLHTVATRILPLLLTIHFCITSAVVLVYALALRRALPVRFVVGVTITFAVLIASFVLGNCAVWCRRRERQRERQRRVVHGGATTQNTDDTTAGSTKSCDPGLVVEEEDREDVCWRVWMGWLFPCTKKESREESASDCPDGMVESSRVVGGCVYDGGPAVEAQGQRRELHQYQHQLQQKRNEVVAPATARSHLGTNGYGDTHSGHPFASGGLQDPEPEQQQQQQQHRHLNAIYLNSRGSRDSHVSELEANELHHEYHDQQQQQRQGNGSSALSLQPNDDSRSAAPQPPGPRESARSRSADAHYFTRPVSQHALLVAHPGPGDIGRIALREEGEGREDGVKIDGRGNGGVVCGLAMREREPVRDLARMEEERGEVRLLRQRQKRKEKQRRKRNQEEDGVEPEPDTLNPCQDREQRGGEEGEGGTWKPMQRGKDSKLKPLWLPGEVARHSRLLSDSRDEQHGISIPIPILAPIPTSRRDPRPECGSESRPGPDARQAQPTQPDPQHLLPLPAPPPPVRGYAPPQASVSSVAGLSAAVQRPAEGQYRAFLGDTGCGSGSGSGFGYGGYELGWEFGVGMNGRSGEGEGEGEKGQGEGEGEGEGENGDEQPRRSRDRRIGKNNNGDSKGNGRKPGRAATVTSSRQPTVRRRGRSGRRRRDVGMEGGMQQVDDISANRWVGDGDVAVIFERGEEGGRRGEV</sequence>
<feature type="compositionally biased region" description="Gly residues" evidence="1">
    <location>
        <begin position="575"/>
        <end position="591"/>
    </location>
</feature>
<feature type="region of interest" description="Disordered" evidence="1">
    <location>
        <begin position="403"/>
        <end position="465"/>
    </location>
</feature>
<proteinExistence type="predicted"/>
<feature type="transmembrane region" description="Helical" evidence="2">
    <location>
        <begin position="64"/>
        <end position="90"/>
    </location>
</feature>
<feature type="compositionally biased region" description="Polar residues" evidence="1">
    <location>
        <begin position="108"/>
        <end position="123"/>
    </location>
</feature>
<accession>K1WKI9</accession>
<feature type="compositionally biased region" description="Basic and acidic residues" evidence="1">
    <location>
        <begin position="629"/>
        <end position="639"/>
    </location>
</feature>
<feature type="compositionally biased region" description="Low complexity" evidence="1">
    <location>
        <begin position="522"/>
        <end position="532"/>
    </location>
</feature>
<feature type="transmembrane region" description="Helical" evidence="2">
    <location>
        <begin position="35"/>
        <end position="58"/>
    </location>
</feature>
<dbReference type="HOGENOM" id="CLU_384050_0_0_1"/>
<reference evidence="3 4" key="1">
    <citation type="journal article" date="2012" name="BMC Genomics">
        <title>Sequencing the genome of Marssonina brunnea reveals fungus-poplar co-evolution.</title>
        <authorList>
            <person name="Zhu S."/>
            <person name="Cao Y.-Z."/>
            <person name="Jiang C."/>
            <person name="Tan B.-Y."/>
            <person name="Wang Z."/>
            <person name="Feng S."/>
            <person name="Zhang L."/>
            <person name="Su X.-H."/>
            <person name="Brejova B."/>
            <person name="Vinar T."/>
            <person name="Xu M."/>
            <person name="Wang M.-X."/>
            <person name="Zhang S.-G."/>
            <person name="Huang M.-R."/>
            <person name="Wu R."/>
            <person name="Zhou Y."/>
        </authorList>
    </citation>
    <scope>NUCLEOTIDE SEQUENCE [LARGE SCALE GENOMIC DNA]</scope>
    <source>
        <strain evidence="3 4">MB_m1</strain>
    </source>
</reference>
<name>K1WKI9_MARBU</name>
<organism evidence="3 4">
    <name type="scientific">Marssonina brunnea f. sp. multigermtubi (strain MB_m1)</name>
    <name type="common">Marssonina leaf spot fungus</name>
    <dbReference type="NCBI Taxonomy" id="1072389"/>
    <lineage>
        <taxon>Eukaryota</taxon>
        <taxon>Fungi</taxon>
        <taxon>Dikarya</taxon>
        <taxon>Ascomycota</taxon>
        <taxon>Pezizomycotina</taxon>
        <taxon>Leotiomycetes</taxon>
        <taxon>Helotiales</taxon>
        <taxon>Drepanopezizaceae</taxon>
        <taxon>Drepanopeziza</taxon>
    </lineage>
</organism>
<dbReference type="Proteomes" id="UP000006753">
    <property type="component" value="Unassembled WGS sequence"/>
</dbReference>
<evidence type="ECO:0000256" key="1">
    <source>
        <dbReference type="SAM" id="MobiDB-lite"/>
    </source>
</evidence>
<keyword evidence="2" id="KW-1133">Transmembrane helix</keyword>
<evidence type="ECO:0000313" key="3">
    <source>
        <dbReference type="EMBL" id="EKD13406.1"/>
    </source>
</evidence>
<gene>
    <name evidence="3" type="ORF">MBM_08489</name>
</gene>
<dbReference type="AlphaFoldDB" id="K1WKI9"/>
<feature type="compositionally biased region" description="Basic residues" evidence="1">
    <location>
        <begin position="667"/>
        <end position="679"/>
    </location>
</feature>
<feature type="compositionally biased region" description="Basic and acidic residues" evidence="1">
    <location>
        <begin position="499"/>
        <end position="515"/>
    </location>
</feature>
<feature type="region of interest" description="Disordered" evidence="1">
    <location>
        <begin position="477"/>
        <end position="555"/>
    </location>
</feature>
<feature type="compositionally biased region" description="Polar residues" evidence="1">
    <location>
        <begin position="291"/>
        <end position="302"/>
    </location>
</feature>
<feature type="region of interest" description="Disordered" evidence="1">
    <location>
        <begin position="216"/>
        <end position="251"/>
    </location>
</feature>
<dbReference type="EMBL" id="JH921450">
    <property type="protein sequence ID" value="EKD13406.1"/>
    <property type="molecule type" value="Genomic_DNA"/>
</dbReference>
<dbReference type="OrthoDB" id="10464309at2759"/>
<feature type="compositionally biased region" description="Acidic residues" evidence="1">
    <location>
        <begin position="618"/>
        <end position="628"/>
    </location>
</feature>
<feature type="region of interest" description="Disordered" evidence="1">
    <location>
        <begin position="100"/>
        <end position="126"/>
    </location>
</feature>
<feature type="region of interest" description="Disordered" evidence="1">
    <location>
        <begin position="570"/>
        <end position="687"/>
    </location>
</feature>
<keyword evidence="2" id="KW-0812">Transmembrane</keyword>
<keyword evidence="2" id="KW-0472">Membrane</keyword>
<evidence type="ECO:0000256" key="2">
    <source>
        <dbReference type="SAM" id="Phobius"/>
    </source>
</evidence>
<dbReference type="KEGG" id="mbe:MBM_08489"/>
<keyword evidence="4" id="KW-1185">Reference proteome</keyword>
<dbReference type="InParanoid" id="K1WKI9"/>
<protein>
    <submittedName>
        <fullName evidence="3">Uncharacterized protein</fullName>
    </submittedName>
</protein>
<feature type="region of interest" description="Disordered" evidence="1">
    <location>
        <begin position="280"/>
        <end position="324"/>
    </location>
</feature>
<evidence type="ECO:0000313" key="4">
    <source>
        <dbReference type="Proteomes" id="UP000006753"/>
    </source>
</evidence>
<feature type="compositionally biased region" description="Low complexity" evidence="1">
    <location>
        <begin position="541"/>
        <end position="555"/>
    </location>
</feature>
<feature type="compositionally biased region" description="Basic residues" evidence="1">
    <location>
        <begin position="403"/>
        <end position="416"/>
    </location>
</feature>
<feature type="compositionally biased region" description="Low complexity" evidence="1">
    <location>
        <begin position="486"/>
        <end position="497"/>
    </location>
</feature>